<dbReference type="GeneTree" id="ENSGT00940000155207"/>
<dbReference type="PANTHER" id="PTHR24252:SF30">
    <property type="entry name" value="TRANSMEMBRANE SERINE PROTEASE 2"/>
    <property type="match status" value="1"/>
</dbReference>
<dbReference type="PROSITE" id="PS50287">
    <property type="entry name" value="SRCR_2"/>
    <property type="match status" value="1"/>
</dbReference>
<dbReference type="PROSITE" id="PS50240">
    <property type="entry name" value="TRYPSIN_DOM"/>
    <property type="match status" value="1"/>
</dbReference>
<dbReference type="InterPro" id="IPR018114">
    <property type="entry name" value="TRYPSIN_HIS"/>
</dbReference>
<reference evidence="12 13" key="1">
    <citation type="submission" date="2020-05" db="EMBL/GenBank/DDBJ databases">
        <title>Electrophorus electricus (electric eel) genome, fEleEle1, primary haplotype.</title>
        <authorList>
            <person name="Myers G."/>
            <person name="Meyer A."/>
            <person name="Fedrigo O."/>
            <person name="Formenti G."/>
            <person name="Rhie A."/>
            <person name="Tracey A."/>
            <person name="Sims Y."/>
            <person name="Jarvis E.D."/>
        </authorList>
    </citation>
    <scope>NUCLEOTIDE SEQUENCE [LARGE SCALE GENOMIC DNA]</scope>
</reference>
<keyword evidence="9" id="KW-1133">Transmembrane helix</keyword>
<keyword evidence="3 8" id="KW-0720">Serine protease</keyword>
<feature type="disulfide bond" evidence="6">
    <location>
        <begin position="119"/>
        <end position="134"/>
    </location>
</feature>
<accession>A0AAY5EGP8</accession>
<dbReference type="Gene3D" id="4.10.400.10">
    <property type="entry name" value="Low-density Lipoprotein Receptor"/>
    <property type="match status" value="1"/>
</dbReference>
<evidence type="ECO:0000256" key="7">
    <source>
        <dbReference type="PROSITE-ProRule" id="PRU00196"/>
    </source>
</evidence>
<dbReference type="CDD" id="cd00112">
    <property type="entry name" value="LDLa"/>
    <property type="match status" value="1"/>
</dbReference>
<dbReference type="GO" id="GO:0016020">
    <property type="term" value="C:membrane"/>
    <property type="evidence" value="ECO:0007669"/>
    <property type="project" value="InterPro"/>
</dbReference>
<feature type="domain" description="SRCR" evidence="11">
    <location>
        <begin position="150"/>
        <end position="231"/>
    </location>
</feature>
<comment type="caution">
    <text evidence="7">Lacks conserved residue(s) required for the propagation of feature annotation.</text>
</comment>
<evidence type="ECO:0000256" key="5">
    <source>
        <dbReference type="ARBA" id="ARBA00023180"/>
    </source>
</evidence>
<keyword evidence="1 8" id="KW-0645">Protease</keyword>
<dbReference type="PROSITE" id="PS50068">
    <property type="entry name" value="LDLRA_2"/>
    <property type="match status" value="1"/>
</dbReference>
<protein>
    <recommendedName>
        <fullName evidence="14">Peptidase S1 domain-containing protein</fullName>
    </recommendedName>
</protein>
<dbReference type="GO" id="GO:0004252">
    <property type="term" value="F:serine-type endopeptidase activity"/>
    <property type="evidence" value="ECO:0007669"/>
    <property type="project" value="InterPro"/>
</dbReference>
<dbReference type="PRINTS" id="PR00722">
    <property type="entry name" value="CHYMOTRYPSIN"/>
</dbReference>
<dbReference type="InterPro" id="IPR043504">
    <property type="entry name" value="Peptidase_S1_PA_chymotrypsin"/>
</dbReference>
<sequence>MYNNLSHINHGFQDEESRPLPQAPSWGSVGVYPTVPQYAFSQPMPINTHHTATAGHPHPISAHRGTRKSRCPCITVALIVVLIILGVAAVLVWYFVFEKCMLGFMCGDSRTCLSSSNWCDGHHDCPGGEDKATCFRLYGSNFLLQSFSSKDQTWKPMCSDRWDNNIGKTICEHIGYSRNDYISSGEISMDSNAVDGYVRLKSDYSSSDQPVYKYLVNSAYCPTNATVTLKCIDCGRSGDGTRIVGGQTVTTRGRWPWQVSLHVAGSHQCGGSIITPSWIITAAHCVQTLSLPSQWTVYAGYLTLTEMYAASGSPVSRIIYHPGFDSKTNNNDIALMKLLTPLKMSTNVGPVCLPNAGVNFAAPRQCSITGWGAVRSGGPASEQLQEATVSLIDRSICNSRQVYNGHITDNMICAGKLEGGVDSCQGDSGGPLVIKETSLWWLIGDTSWGEGCAFRNKPGVYGNVTYFLKWIYEQMQKY</sequence>
<dbReference type="SUPFAM" id="SSF57424">
    <property type="entry name" value="LDL receptor-like module"/>
    <property type="match status" value="1"/>
</dbReference>
<dbReference type="Proteomes" id="UP000314983">
    <property type="component" value="Chromosome 17"/>
</dbReference>
<evidence type="ECO:0000256" key="2">
    <source>
        <dbReference type="ARBA" id="ARBA00022801"/>
    </source>
</evidence>
<dbReference type="Ensembl" id="ENSEEET00000058707.1">
    <property type="protein sequence ID" value="ENSEEEP00000055724.1"/>
    <property type="gene ID" value="ENSEEEG00000010924.2"/>
</dbReference>
<feature type="transmembrane region" description="Helical" evidence="9">
    <location>
        <begin position="73"/>
        <end position="96"/>
    </location>
</feature>
<evidence type="ECO:0000256" key="4">
    <source>
        <dbReference type="ARBA" id="ARBA00023157"/>
    </source>
</evidence>
<keyword evidence="9" id="KW-0472">Membrane</keyword>
<dbReference type="SUPFAM" id="SSF50494">
    <property type="entry name" value="Trypsin-like serine proteases"/>
    <property type="match status" value="1"/>
</dbReference>
<dbReference type="InterPro" id="IPR009003">
    <property type="entry name" value="Peptidase_S1_PA"/>
</dbReference>
<proteinExistence type="predicted"/>
<evidence type="ECO:0000313" key="13">
    <source>
        <dbReference type="Proteomes" id="UP000314983"/>
    </source>
</evidence>
<dbReference type="InterPro" id="IPR036055">
    <property type="entry name" value="LDL_receptor-like_sf"/>
</dbReference>
<evidence type="ECO:0000256" key="6">
    <source>
        <dbReference type="PROSITE-ProRule" id="PRU00124"/>
    </source>
</evidence>
<organism evidence="12 13">
    <name type="scientific">Electrophorus electricus</name>
    <name type="common">Electric eel</name>
    <name type="synonym">Gymnotus electricus</name>
    <dbReference type="NCBI Taxonomy" id="8005"/>
    <lineage>
        <taxon>Eukaryota</taxon>
        <taxon>Metazoa</taxon>
        <taxon>Chordata</taxon>
        <taxon>Craniata</taxon>
        <taxon>Vertebrata</taxon>
        <taxon>Euteleostomi</taxon>
        <taxon>Actinopterygii</taxon>
        <taxon>Neopterygii</taxon>
        <taxon>Teleostei</taxon>
        <taxon>Ostariophysi</taxon>
        <taxon>Gymnotiformes</taxon>
        <taxon>Gymnotoidei</taxon>
        <taxon>Gymnotidae</taxon>
        <taxon>Electrophorus</taxon>
    </lineage>
</organism>
<dbReference type="RefSeq" id="XP_026871242.2">
    <property type="nucleotide sequence ID" value="XM_027015441.2"/>
</dbReference>
<keyword evidence="5" id="KW-0325">Glycoprotein</keyword>
<dbReference type="SMART" id="SM00020">
    <property type="entry name" value="Tryp_SPc"/>
    <property type="match status" value="1"/>
</dbReference>
<dbReference type="InterPro" id="IPR001314">
    <property type="entry name" value="Peptidase_S1A"/>
</dbReference>
<reference evidence="12" key="2">
    <citation type="submission" date="2025-08" db="UniProtKB">
        <authorList>
            <consortium name="Ensembl"/>
        </authorList>
    </citation>
    <scope>IDENTIFICATION</scope>
</reference>
<evidence type="ECO:0000256" key="3">
    <source>
        <dbReference type="ARBA" id="ARBA00022825"/>
    </source>
</evidence>
<dbReference type="GO" id="GO:0006508">
    <property type="term" value="P:proteolysis"/>
    <property type="evidence" value="ECO:0007669"/>
    <property type="project" value="UniProtKB-KW"/>
</dbReference>
<dbReference type="InterPro" id="IPR001190">
    <property type="entry name" value="SRCR"/>
</dbReference>
<feature type="disulfide bond" evidence="6">
    <location>
        <begin position="100"/>
        <end position="112"/>
    </location>
</feature>
<gene>
    <name evidence="12" type="primary">TMPRSS2</name>
</gene>
<evidence type="ECO:0000259" key="10">
    <source>
        <dbReference type="PROSITE" id="PS50240"/>
    </source>
</evidence>
<dbReference type="GeneID" id="113580720"/>
<dbReference type="SMART" id="SM00192">
    <property type="entry name" value="LDLa"/>
    <property type="match status" value="1"/>
</dbReference>
<dbReference type="Gene3D" id="3.10.250.10">
    <property type="entry name" value="SRCR-like domain"/>
    <property type="match status" value="1"/>
</dbReference>
<keyword evidence="2 8" id="KW-0378">Hydrolase</keyword>
<evidence type="ECO:0000259" key="11">
    <source>
        <dbReference type="PROSITE" id="PS50287"/>
    </source>
</evidence>
<evidence type="ECO:0000256" key="1">
    <source>
        <dbReference type="ARBA" id="ARBA00022670"/>
    </source>
</evidence>
<dbReference type="PROSITE" id="PS00134">
    <property type="entry name" value="TRYPSIN_HIS"/>
    <property type="match status" value="1"/>
</dbReference>
<dbReference type="Gene3D" id="2.40.10.10">
    <property type="entry name" value="Trypsin-like serine proteases"/>
    <property type="match status" value="2"/>
</dbReference>
<feature type="disulfide bond" evidence="7">
    <location>
        <begin position="221"/>
        <end position="231"/>
    </location>
</feature>
<dbReference type="Pfam" id="PF00089">
    <property type="entry name" value="Trypsin"/>
    <property type="match status" value="1"/>
</dbReference>
<dbReference type="InterPro" id="IPR036772">
    <property type="entry name" value="SRCR-like_dom_sf"/>
</dbReference>
<evidence type="ECO:0000256" key="8">
    <source>
        <dbReference type="RuleBase" id="RU363034"/>
    </source>
</evidence>
<dbReference type="Pfam" id="PF15494">
    <property type="entry name" value="SRCR_2"/>
    <property type="match status" value="1"/>
</dbReference>
<reference evidence="12" key="3">
    <citation type="submission" date="2025-09" db="UniProtKB">
        <authorList>
            <consortium name="Ensembl"/>
        </authorList>
    </citation>
    <scope>IDENTIFICATION</scope>
</reference>
<dbReference type="InterPro" id="IPR002172">
    <property type="entry name" value="LDrepeatLR_classA_rpt"/>
</dbReference>
<feature type="domain" description="Peptidase S1" evidence="10">
    <location>
        <begin position="243"/>
        <end position="476"/>
    </location>
</feature>
<dbReference type="FunFam" id="2.40.10.10:FF:000003">
    <property type="entry name" value="Transmembrane serine protease 3"/>
    <property type="match status" value="1"/>
</dbReference>
<evidence type="ECO:0000256" key="9">
    <source>
        <dbReference type="SAM" id="Phobius"/>
    </source>
</evidence>
<keyword evidence="9" id="KW-0812">Transmembrane</keyword>
<dbReference type="PANTHER" id="PTHR24252">
    <property type="entry name" value="ACROSIN-RELATED"/>
    <property type="match status" value="1"/>
</dbReference>
<evidence type="ECO:0008006" key="14">
    <source>
        <dbReference type="Google" id="ProtNLM"/>
    </source>
</evidence>
<name>A0AAY5EGP8_ELEEL</name>
<evidence type="ECO:0000313" key="12">
    <source>
        <dbReference type="Ensembl" id="ENSEEEP00000055724.1"/>
    </source>
</evidence>
<dbReference type="AlphaFoldDB" id="A0AAY5EGP8"/>
<keyword evidence="13" id="KW-1185">Reference proteome</keyword>
<dbReference type="InterPro" id="IPR001254">
    <property type="entry name" value="Trypsin_dom"/>
</dbReference>
<dbReference type="CDD" id="cd00190">
    <property type="entry name" value="Tryp_SPc"/>
    <property type="match status" value="1"/>
</dbReference>
<dbReference type="SUPFAM" id="SSF56487">
    <property type="entry name" value="SRCR-like"/>
    <property type="match status" value="1"/>
</dbReference>
<dbReference type="InterPro" id="IPR033116">
    <property type="entry name" value="TRYPSIN_SER"/>
</dbReference>
<keyword evidence="4 7" id="KW-1015">Disulfide bond</keyword>
<dbReference type="PROSITE" id="PS00135">
    <property type="entry name" value="TRYPSIN_SER"/>
    <property type="match status" value="1"/>
</dbReference>